<reference evidence="3 4" key="1">
    <citation type="submission" date="2018-12" db="EMBL/GenBank/DDBJ databases">
        <title>The whole draft genome of Streptomyce luteoverticillatus CGMCC 15060.</title>
        <authorList>
            <person name="Feng Z."/>
            <person name="Chen G."/>
            <person name="Zhang J."/>
            <person name="Zhu H."/>
            <person name="Yu X."/>
            <person name="Zhang W."/>
            <person name="Zhang X."/>
        </authorList>
    </citation>
    <scope>NUCLEOTIDE SEQUENCE [LARGE SCALE GENOMIC DNA]</scope>
    <source>
        <strain evidence="3 4">CGMCC 15060</strain>
    </source>
</reference>
<comment type="similarity">
    <text evidence="1">Belongs to the NAD(P)-dependent epimerase/dehydratase family.</text>
</comment>
<evidence type="ECO:0000313" key="3">
    <source>
        <dbReference type="EMBL" id="AZQ70582.1"/>
    </source>
</evidence>
<dbReference type="RefSeq" id="WP_126913147.1">
    <property type="nucleotide sequence ID" value="NZ_CP034587.1"/>
</dbReference>
<dbReference type="SUPFAM" id="SSF51735">
    <property type="entry name" value="NAD(P)-binding Rossmann-fold domains"/>
    <property type="match status" value="1"/>
</dbReference>
<dbReference type="PANTHER" id="PTHR43000">
    <property type="entry name" value="DTDP-D-GLUCOSE 4,6-DEHYDRATASE-RELATED"/>
    <property type="match status" value="1"/>
</dbReference>
<dbReference type="EMBL" id="CP034587">
    <property type="protein sequence ID" value="AZQ70582.1"/>
    <property type="molecule type" value="Genomic_DNA"/>
</dbReference>
<dbReference type="Pfam" id="PF01370">
    <property type="entry name" value="Epimerase"/>
    <property type="match status" value="1"/>
</dbReference>
<gene>
    <name evidence="3" type="ORF">EKH77_04555</name>
</gene>
<evidence type="ECO:0000259" key="2">
    <source>
        <dbReference type="Pfam" id="PF01370"/>
    </source>
</evidence>
<sequence>MTGRQWAGRTALVTGALGFIGSHFVEQLAARGARVLALHRGERPGIKEELAALPGSERIRFVAVDLRDANETRAAFKYLAPSIDTVVHCAGLDGNARFKHEHSAEILDSNQRITSNLLNCVRDFGAGEVLVMSSSEVYCAPLTSATSEDDDHRAHMRYTDNGYVLSKTYAEILAGLHRRQFGTDVFLVRPANVYGPRDSFDTSRGRVIPSMLAKAEAGEEIEIWGDGSQTRSFVHVADLVRASLRMVETAGHRVLNVGTTEETTILDLARMVTDVLGRPERIRTVPSRPVGVTGRRLDLSRMFEVIDFEPRTLRAGLEETIRWYRRHQHQHQTTR</sequence>
<protein>
    <submittedName>
        <fullName evidence="3">NAD(P)-dependent oxidoreductase</fullName>
    </submittedName>
</protein>
<dbReference type="Gene3D" id="3.40.50.720">
    <property type="entry name" value="NAD(P)-binding Rossmann-like Domain"/>
    <property type="match status" value="1"/>
</dbReference>
<dbReference type="Proteomes" id="UP000267900">
    <property type="component" value="Chromosome"/>
</dbReference>
<evidence type="ECO:0000256" key="1">
    <source>
        <dbReference type="ARBA" id="ARBA00007637"/>
    </source>
</evidence>
<evidence type="ECO:0000313" key="4">
    <source>
        <dbReference type="Proteomes" id="UP000267900"/>
    </source>
</evidence>
<dbReference type="InterPro" id="IPR001509">
    <property type="entry name" value="Epimerase_deHydtase"/>
</dbReference>
<proteinExistence type="inferred from homology"/>
<feature type="domain" description="NAD-dependent epimerase/dehydratase" evidence="2">
    <location>
        <begin position="11"/>
        <end position="258"/>
    </location>
</feature>
<accession>A0A3Q9FS66</accession>
<organism evidence="3 4">
    <name type="scientific">Streptomyces luteoverticillatus</name>
    <name type="common">Streptoverticillium luteoverticillatus</name>
    <dbReference type="NCBI Taxonomy" id="66425"/>
    <lineage>
        <taxon>Bacteria</taxon>
        <taxon>Bacillati</taxon>
        <taxon>Actinomycetota</taxon>
        <taxon>Actinomycetes</taxon>
        <taxon>Kitasatosporales</taxon>
        <taxon>Streptomycetaceae</taxon>
        <taxon>Streptomyces</taxon>
    </lineage>
</organism>
<name>A0A3Q9FS66_STRLT</name>
<keyword evidence="4" id="KW-1185">Reference proteome</keyword>
<dbReference type="AlphaFoldDB" id="A0A3Q9FS66"/>
<dbReference type="InterPro" id="IPR036291">
    <property type="entry name" value="NAD(P)-bd_dom_sf"/>
</dbReference>
<dbReference type="OrthoDB" id="9801785at2"/>